<comment type="caution">
    <text evidence="2">The sequence shown here is derived from an EMBL/GenBank/DDBJ whole genome shotgun (WGS) entry which is preliminary data.</text>
</comment>
<evidence type="ECO:0000313" key="2">
    <source>
        <dbReference type="EMBL" id="MCQ4950914.1"/>
    </source>
</evidence>
<sequence>LRGSRDGFSETVVFNTALIRRRIRDPRLTFEKLSVGESSKTDVALGYIDGVADPKLVGVLREKIKALTPKNMVINQQNLVELLLKKPSINPFPKVRYT</sequence>
<dbReference type="AlphaFoldDB" id="A0AAW5KLW5"/>
<evidence type="ECO:0000313" key="3">
    <source>
        <dbReference type="Proteomes" id="UP001205063"/>
    </source>
</evidence>
<feature type="non-terminal residue" evidence="2">
    <location>
        <position position="1"/>
    </location>
</feature>
<protein>
    <submittedName>
        <fullName evidence="2">Spore germination protein</fullName>
    </submittedName>
</protein>
<accession>A0AAW5KLW5</accession>
<evidence type="ECO:0000256" key="1">
    <source>
        <dbReference type="ARBA" id="ARBA00023136"/>
    </source>
</evidence>
<reference evidence="2" key="1">
    <citation type="submission" date="2022-06" db="EMBL/GenBank/DDBJ databases">
        <title>Isolation of gut microbiota from human fecal samples.</title>
        <authorList>
            <person name="Pamer E.G."/>
            <person name="Barat B."/>
            <person name="Waligurski E."/>
            <person name="Medina S."/>
            <person name="Paddock L."/>
            <person name="Mostad J."/>
        </authorList>
    </citation>
    <scope>NUCLEOTIDE SEQUENCE</scope>
    <source>
        <strain evidence="2">DFI.7.96</strain>
    </source>
</reference>
<proteinExistence type="predicted"/>
<dbReference type="Proteomes" id="UP001205063">
    <property type="component" value="Unassembled WGS sequence"/>
</dbReference>
<dbReference type="RefSeq" id="WP_256136999.1">
    <property type="nucleotide sequence ID" value="NZ_JANGAB010000441.1"/>
</dbReference>
<organism evidence="2 3">
    <name type="scientific">Bittarella massiliensis</name>
    <name type="common">ex Durand et al. 2017</name>
    <dbReference type="NCBI Taxonomy" id="1720313"/>
    <lineage>
        <taxon>Bacteria</taxon>
        <taxon>Bacillati</taxon>
        <taxon>Bacillota</taxon>
        <taxon>Clostridia</taxon>
        <taxon>Eubacteriales</taxon>
        <taxon>Oscillospiraceae</taxon>
        <taxon>Bittarella (ex Durand et al. 2017)</taxon>
    </lineage>
</organism>
<name>A0AAW5KLW5_9FIRM</name>
<dbReference type="GO" id="GO:0009847">
    <property type="term" value="P:spore germination"/>
    <property type="evidence" value="ECO:0007669"/>
    <property type="project" value="InterPro"/>
</dbReference>
<dbReference type="InterPro" id="IPR004995">
    <property type="entry name" value="Spore_Ger"/>
</dbReference>
<dbReference type="GO" id="GO:0016020">
    <property type="term" value="C:membrane"/>
    <property type="evidence" value="ECO:0007669"/>
    <property type="project" value="InterPro"/>
</dbReference>
<keyword evidence="1" id="KW-0472">Membrane</keyword>
<dbReference type="EMBL" id="JANGAB010000441">
    <property type="protein sequence ID" value="MCQ4950914.1"/>
    <property type="molecule type" value="Genomic_DNA"/>
</dbReference>
<feature type="non-terminal residue" evidence="2">
    <location>
        <position position="98"/>
    </location>
</feature>
<gene>
    <name evidence="2" type="ORF">NE646_14935</name>
</gene>
<dbReference type="Pfam" id="PF03323">
    <property type="entry name" value="GerA"/>
    <property type="match status" value="1"/>
</dbReference>